<sequence>MQAGKLRHRVRFERPANTQDPVTGEPKPGWEPVVTLWASIEALSAREFIAAKAGQVEVTARIGIRYHPAIDDTMRAVHGDTVYDIHGVLPDPRSRRHYLTLPVSEGVKDG</sequence>
<keyword evidence="3" id="KW-1185">Reference proteome</keyword>
<feature type="compositionally biased region" description="Basic residues" evidence="1">
    <location>
        <begin position="1"/>
        <end position="11"/>
    </location>
</feature>
<name>A0A1M6UHG1_9GAMM</name>
<feature type="region of interest" description="Disordered" evidence="1">
    <location>
        <begin position="1"/>
        <end position="28"/>
    </location>
</feature>
<dbReference type="NCBIfam" id="TIGR01563">
    <property type="entry name" value="gp16_SPP1"/>
    <property type="match status" value="1"/>
</dbReference>
<accession>A0A1M6UHG1</accession>
<dbReference type="Proteomes" id="UP000184248">
    <property type="component" value="Unassembled WGS sequence"/>
</dbReference>
<evidence type="ECO:0000313" key="2">
    <source>
        <dbReference type="EMBL" id="SHK68600.1"/>
    </source>
</evidence>
<dbReference type="AlphaFoldDB" id="A0A1M6UHG1"/>
<evidence type="ECO:0000313" key="3">
    <source>
        <dbReference type="Proteomes" id="UP000184248"/>
    </source>
</evidence>
<proteinExistence type="predicted"/>
<dbReference type="OrthoDB" id="8640229at2"/>
<organism evidence="2 3">
    <name type="scientific">Halomonas caseinilytica</name>
    <dbReference type="NCBI Taxonomy" id="438744"/>
    <lineage>
        <taxon>Bacteria</taxon>
        <taxon>Pseudomonadati</taxon>
        <taxon>Pseudomonadota</taxon>
        <taxon>Gammaproteobacteria</taxon>
        <taxon>Oceanospirillales</taxon>
        <taxon>Halomonadaceae</taxon>
        <taxon>Halomonas</taxon>
    </lineage>
</organism>
<dbReference type="Gene3D" id="2.40.10.270">
    <property type="entry name" value="Bacteriophage SPP1 head-tail adaptor protein"/>
    <property type="match status" value="1"/>
</dbReference>
<gene>
    <name evidence="2" type="ORF">SAMN05192556_104266</name>
</gene>
<dbReference type="InterPro" id="IPR038666">
    <property type="entry name" value="SSP1_head-tail_sf"/>
</dbReference>
<dbReference type="RefSeq" id="WP_064700483.1">
    <property type="nucleotide sequence ID" value="NZ_BDEO01000011.1"/>
</dbReference>
<dbReference type="EMBL" id="FRAL01000004">
    <property type="protein sequence ID" value="SHK68600.1"/>
    <property type="molecule type" value="Genomic_DNA"/>
</dbReference>
<evidence type="ECO:0000256" key="1">
    <source>
        <dbReference type="SAM" id="MobiDB-lite"/>
    </source>
</evidence>
<dbReference type="Pfam" id="PF05521">
    <property type="entry name" value="Phage_HCP"/>
    <property type="match status" value="1"/>
</dbReference>
<reference evidence="3" key="1">
    <citation type="submission" date="2016-11" db="EMBL/GenBank/DDBJ databases">
        <authorList>
            <person name="Varghese N."/>
            <person name="Submissions S."/>
        </authorList>
    </citation>
    <scope>NUCLEOTIDE SEQUENCE [LARGE SCALE GENOMIC DNA]</scope>
    <source>
        <strain evidence="3">ALO Sharm</strain>
    </source>
</reference>
<protein>
    <submittedName>
        <fullName evidence="2">Phage head-tail adaptor, putative, SPP1 family</fullName>
    </submittedName>
</protein>
<dbReference type="InterPro" id="IPR008767">
    <property type="entry name" value="Phage_SPP1_head-tail_adaptor"/>
</dbReference>